<dbReference type="Proteomes" id="UP001266305">
    <property type="component" value="Unassembled WGS sequence"/>
</dbReference>
<accession>A0ABQ9VSY2</accession>
<feature type="compositionally biased region" description="Pro residues" evidence="1">
    <location>
        <begin position="111"/>
        <end position="121"/>
    </location>
</feature>
<gene>
    <name evidence="2" type="ORF">P7K49_012234</name>
</gene>
<comment type="caution">
    <text evidence="2">The sequence shown here is derived from an EMBL/GenBank/DDBJ whole genome shotgun (WGS) entry which is preliminary data.</text>
</comment>
<organism evidence="2 3">
    <name type="scientific">Saguinus oedipus</name>
    <name type="common">Cotton-top tamarin</name>
    <name type="synonym">Oedipomidas oedipus</name>
    <dbReference type="NCBI Taxonomy" id="9490"/>
    <lineage>
        <taxon>Eukaryota</taxon>
        <taxon>Metazoa</taxon>
        <taxon>Chordata</taxon>
        <taxon>Craniata</taxon>
        <taxon>Vertebrata</taxon>
        <taxon>Euteleostomi</taxon>
        <taxon>Mammalia</taxon>
        <taxon>Eutheria</taxon>
        <taxon>Euarchontoglires</taxon>
        <taxon>Primates</taxon>
        <taxon>Haplorrhini</taxon>
        <taxon>Platyrrhini</taxon>
        <taxon>Cebidae</taxon>
        <taxon>Callitrichinae</taxon>
        <taxon>Saguinus</taxon>
    </lineage>
</organism>
<evidence type="ECO:0000256" key="1">
    <source>
        <dbReference type="SAM" id="MobiDB-lite"/>
    </source>
</evidence>
<protein>
    <submittedName>
        <fullName evidence="2">Uncharacterized protein</fullName>
    </submittedName>
</protein>
<evidence type="ECO:0000313" key="3">
    <source>
        <dbReference type="Proteomes" id="UP001266305"/>
    </source>
</evidence>
<feature type="region of interest" description="Disordered" evidence="1">
    <location>
        <begin position="38"/>
        <end position="121"/>
    </location>
</feature>
<sequence length="121" mass="13139">MTGARSVEGVRRRTLTLHPFPATAELQLKGGAFHAMNHLLPPQTHSETPAVQGPESTQQAHVNGAGTHRWEAVAEEQTQLQEGALPHAARKLHHPTESAQSRTQAPREPHPAQPNPGKPRT</sequence>
<feature type="compositionally biased region" description="Polar residues" evidence="1">
    <location>
        <begin position="43"/>
        <end position="61"/>
    </location>
</feature>
<dbReference type="EMBL" id="JASSZA010000005">
    <property type="protein sequence ID" value="KAK2112487.1"/>
    <property type="molecule type" value="Genomic_DNA"/>
</dbReference>
<evidence type="ECO:0000313" key="2">
    <source>
        <dbReference type="EMBL" id="KAK2112487.1"/>
    </source>
</evidence>
<reference evidence="2 3" key="1">
    <citation type="submission" date="2023-05" db="EMBL/GenBank/DDBJ databases">
        <title>B98-5 Cell Line De Novo Hybrid Assembly: An Optical Mapping Approach.</title>
        <authorList>
            <person name="Kananen K."/>
            <person name="Auerbach J.A."/>
            <person name="Kautto E."/>
            <person name="Blachly J.S."/>
        </authorList>
    </citation>
    <scope>NUCLEOTIDE SEQUENCE [LARGE SCALE GENOMIC DNA]</scope>
    <source>
        <strain evidence="2">B95-8</strain>
        <tissue evidence="2">Cell line</tissue>
    </source>
</reference>
<name>A0ABQ9VSY2_SAGOE</name>
<proteinExistence type="predicted"/>
<keyword evidence="3" id="KW-1185">Reference proteome</keyword>